<sequence length="1582" mass="173126">MASAVSTPPSDPRHSTSSQPSQSSSATLHSAHDPHHRNDHADTSTTTSKRRKLLQRGGVDASASAAHHGAETDNTRAHGLLLGAELAERDRSRRRLPRRAGGFLLDAALPGSTSSARRRSRETHAEEIAEAARSGSRHKSKSPSSHDGSHRAFSRGSSARSRPLSGDTDLALPSGNGHAPEEFGARTPENHKAQARPGLGIDVDDVHEYGENELSPANAGIDPAQIIHMALNLSESRRRNLGHGQLIAPSIPRSRRATSSGMGIPNTPMQGSFYDYGIGGSLKQHLQQQRRVSRNISPGGGRLSTSASRHVSISSPNAVLDNNLGPQHNYTFTAATLARAEKAKTYVELGAEYRRLLQHLPPLKPDSEASYTYSAFSSPGSPNVELRKTLSRTGPDPLGRRYNPLQFIRNRKLRARERRQLQPDVVDFEDVDRVKMWLDNVEKARFQQNYRQEDKVLLPPFIPDPMFQGSHEQPQDGKKPSILLGKQKRPRMDWFTLPTEFLADAAWLEQDNHKSLIEDRNGNRIFPSPRSASLFNPRLSKDQGRPSMDRRRVSTAGSMAAGGPLSEPRSNYSSEAESHRGRKKRHFLHTHREDSPERGKRLGWISRNRSSSSSGLSSSDDDMSERRKKHDRRLSTQDENIGPLERHMKTLLEDDARAENGLSPIMSSPEKHWGANQGRPAPHRVMSETESDVDPRAGAKRATKRLTLMSSNPTESRPSMDGLDSSVPNTPLSKTFSFGASSPGSRVASPDRTKSKRSKLPFFRSEGSTKAHKVEALDFAPDPLSQKQPSGESVDPNRLSIDLPRRSNSLSRPALLKRHKTTDSLSSLASIQEGKVSRGRKDGKEPSSAVSRFFKDVGREGSKARKFIFKKDKPPEEADEDSSSDGEISSTSDTEDEMSKSVVKRRPKPISRTGTDTGLSDASDVSDRRQGYALPTFKSATSQDQKRDPSAAPSETRRGRTRPSRFDRLAPPRLDTNVSRSSSPGALQVQHVSNGVRARSEGPVSHSHSRSPSAVRRRMTKLLELPGGVGRAGFPPSELSRLPVERKYSDRSPARPSPQRHWSITDEDTQRRASATHHPCAASIMANKRTDIARIQALLLCSGIKAAELARRAHTVPDTPPPFLLRAAEIAAETDDDADADPSNIEEIRKHTALIPTVARKEQHVLAARILASDLEAGAAALARAMDRFRAEQVRELHLRCERLRIELGDRLTPRCHACADDADAFTREVTSGATLAVKAVADRVDAMMRARRRRMRPFLIQVPMMAITSALAWLIIPANISESSTDSDQSTKDKLSRIDVAGSATLIPTTLLLLLPLVLGGKQVPWSHPLIYLLLTADVISGFLFAKAEARAKEPVLPLPLFHEPDFVLSSVVTVVQMAAQSSMMVTVPLYFQITGRGGGAAVTATEAGAHLVPAVLGNTVSQLLSGALIKRYGNYKAIITLGTMCTSVGYLLKLMRWNGSTGFWESLYIVPGGFGTGAASSALFIALSASLPQPLRGIGSSSIILSSSIGSVIGISLSSAMLQATLRHGLRTTTEIDVGNRDEFIRRCLETIDFVQKLDSRLKDVVVALYVKGFKGIYRL</sequence>
<feature type="transmembrane region" description="Helical" evidence="2">
    <location>
        <begin position="1301"/>
        <end position="1319"/>
    </location>
</feature>
<feature type="region of interest" description="Disordered" evidence="1">
    <location>
        <begin position="661"/>
        <end position="1016"/>
    </location>
</feature>
<feature type="transmembrane region" description="Helical" evidence="2">
    <location>
        <begin position="1505"/>
        <end position="1524"/>
    </location>
</feature>
<evidence type="ECO:0000313" key="3">
    <source>
        <dbReference type="EMBL" id="KAK0640501.1"/>
    </source>
</evidence>
<keyword evidence="2" id="KW-0812">Transmembrane</keyword>
<keyword evidence="4" id="KW-1185">Reference proteome</keyword>
<feature type="compositionally biased region" description="Basic and acidic residues" evidence="1">
    <location>
        <begin position="835"/>
        <end position="845"/>
    </location>
</feature>
<feature type="compositionally biased region" description="Low complexity" evidence="1">
    <location>
        <begin position="15"/>
        <end position="29"/>
    </location>
</feature>
<dbReference type="SUPFAM" id="SSF103473">
    <property type="entry name" value="MFS general substrate transporter"/>
    <property type="match status" value="1"/>
</dbReference>
<feature type="compositionally biased region" description="Basic and acidic residues" evidence="1">
    <location>
        <begin position="179"/>
        <end position="192"/>
    </location>
</feature>
<keyword evidence="2" id="KW-0472">Membrane</keyword>
<feature type="compositionally biased region" description="Basic and acidic residues" evidence="1">
    <location>
        <begin position="539"/>
        <end position="552"/>
    </location>
</feature>
<dbReference type="Gene3D" id="1.20.1250.20">
    <property type="entry name" value="MFS general substrate transporter like domains"/>
    <property type="match status" value="1"/>
</dbReference>
<evidence type="ECO:0000256" key="2">
    <source>
        <dbReference type="SAM" id="Phobius"/>
    </source>
</evidence>
<dbReference type="Proteomes" id="UP001175001">
    <property type="component" value="Unassembled WGS sequence"/>
</dbReference>
<feature type="region of interest" description="Disordered" evidence="1">
    <location>
        <begin position="106"/>
        <end position="197"/>
    </location>
</feature>
<evidence type="ECO:0000256" key="1">
    <source>
        <dbReference type="SAM" id="MobiDB-lite"/>
    </source>
</evidence>
<feature type="region of interest" description="Disordered" evidence="1">
    <location>
        <begin position="1046"/>
        <end position="1072"/>
    </location>
</feature>
<gene>
    <name evidence="3" type="primary">fnx2_1</name>
    <name evidence="3" type="ORF">DIS24_g9299</name>
</gene>
<feature type="compositionally biased region" description="Polar residues" evidence="1">
    <location>
        <begin position="976"/>
        <end position="993"/>
    </location>
</feature>
<keyword evidence="2" id="KW-1133">Transmembrane helix</keyword>
<accession>A0AA39XUK1</accession>
<feature type="transmembrane region" description="Helical" evidence="2">
    <location>
        <begin position="1259"/>
        <end position="1281"/>
    </location>
</feature>
<comment type="caution">
    <text evidence="3">The sequence shown here is derived from an EMBL/GenBank/DDBJ whole genome shotgun (WGS) entry which is preliminary data.</text>
</comment>
<protein>
    <submittedName>
        <fullName evidence="3">Vacuolar membrane amino acid uptake transporter fnx2</fullName>
    </submittedName>
</protein>
<feature type="region of interest" description="Disordered" evidence="1">
    <location>
        <begin position="519"/>
        <end position="646"/>
    </location>
</feature>
<proteinExistence type="predicted"/>
<dbReference type="PANTHER" id="PTHR38426">
    <property type="entry name" value="MAINTENANCE OF TELOMERE CAPPING PROTEIN 4"/>
    <property type="match status" value="1"/>
</dbReference>
<feature type="compositionally biased region" description="Basic residues" evidence="1">
    <location>
        <begin position="580"/>
        <end position="589"/>
    </location>
</feature>
<dbReference type="InterPro" id="IPR036259">
    <property type="entry name" value="MFS_trans_sf"/>
</dbReference>
<feature type="compositionally biased region" description="Polar residues" evidence="1">
    <location>
        <begin position="726"/>
        <end position="744"/>
    </location>
</feature>
<name>A0AA39XUK1_9PEZI</name>
<reference evidence="3" key="1">
    <citation type="submission" date="2023-06" db="EMBL/GenBank/DDBJ databases">
        <title>Multi-omics analyses reveal the molecular pathogenesis toolkit of Lasiodiplodia hormozganensis, a cross-kingdom pathogen.</title>
        <authorList>
            <person name="Felix C."/>
            <person name="Meneses R."/>
            <person name="Goncalves M.F.M."/>
            <person name="Tilleman L."/>
            <person name="Duarte A.S."/>
            <person name="Jorrin-Novo J.V."/>
            <person name="Van De Peer Y."/>
            <person name="Deforce D."/>
            <person name="Van Nieuwerburgh F."/>
            <person name="Esteves A.C."/>
            <person name="Alves A."/>
        </authorList>
    </citation>
    <scope>NUCLEOTIDE SEQUENCE</scope>
    <source>
        <strain evidence="3">CBS 339.90</strain>
    </source>
</reference>
<feature type="compositionally biased region" description="Basic and acidic residues" evidence="1">
    <location>
        <begin position="767"/>
        <end position="776"/>
    </location>
</feature>
<evidence type="ECO:0000313" key="4">
    <source>
        <dbReference type="Proteomes" id="UP001175001"/>
    </source>
</evidence>
<feature type="transmembrane region" description="Helical" evidence="2">
    <location>
        <begin position="1331"/>
        <end position="1349"/>
    </location>
</feature>
<feature type="region of interest" description="Disordered" evidence="1">
    <location>
        <begin position="374"/>
        <end position="402"/>
    </location>
</feature>
<dbReference type="InterPro" id="IPR038769">
    <property type="entry name" value="MTC4"/>
</dbReference>
<feature type="region of interest" description="Disordered" evidence="1">
    <location>
        <begin position="1"/>
        <end position="78"/>
    </location>
</feature>
<dbReference type="PANTHER" id="PTHR38426:SF1">
    <property type="entry name" value="MAINTENANCE OF TELOMERE CAPPING PROTEIN 4"/>
    <property type="match status" value="1"/>
</dbReference>
<feature type="transmembrane region" description="Helical" evidence="2">
    <location>
        <begin position="1437"/>
        <end position="1457"/>
    </location>
</feature>
<feature type="transmembrane region" description="Helical" evidence="2">
    <location>
        <begin position="1469"/>
        <end position="1493"/>
    </location>
</feature>
<organism evidence="3 4">
    <name type="scientific">Lasiodiplodia hormozganensis</name>
    <dbReference type="NCBI Taxonomy" id="869390"/>
    <lineage>
        <taxon>Eukaryota</taxon>
        <taxon>Fungi</taxon>
        <taxon>Dikarya</taxon>
        <taxon>Ascomycota</taxon>
        <taxon>Pezizomycotina</taxon>
        <taxon>Dothideomycetes</taxon>
        <taxon>Dothideomycetes incertae sedis</taxon>
        <taxon>Botryosphaeriales</taxon>
        <taxon>Botryosphaeriaceae</taxon>
        <taxon>Lasiodiplodia</taxon>
    </lineage>
</organism>
<feature type="compositionally biased region" description="Polar residues" evidence="1">
    <location>
        <begin position="708"/>
        <end position="717"/>
    </location>
</feature>
<feature type="compositionally biased region" description="Basic and acidic residues" evidence="1">
    <location>
        <begin position="590"/>
        <end position="600"/>
    </location>
</feature>
<feature type="compositionally biased region" description="Basic and acidic residues" evidence="1">
    <location>
        <begin position="853"/>
        <end position="876"/>
    </location>
</feature>
<dbReference type="EMBL" id="JAUJDW010000080">
    <property type="protein sequence ID" value="KAK0640501.1"/>
    <property type="molecule type" value="Genomic_DNA"/>
</dbReference>